<comment type="similarity">
    <text evidence="1">Belongs to the class-III pyridoxal-phosphate-dependent aminotransferase family.</text>
</comment>
<dbReference type="Gene3D" id="3.40.640.10">
    <property type="entry name" value="Type I PLP-dependent aspartate aminotransferase-like (Major domain)"/>
    <property type="match status" value="1"/>
</dbReference>
<reference evidence="5" key="2">
    <citation type="submission" date="2013-07" db="EMBL/GenBank/DDBJ databases">
        <authorList>
            <consortium name="The Broad Institute Genome Sequencing Platform"/>
            <person name="Cuomo C."/>
            <person name="Litvintseva A."/>
            <person name="Chen Y."/>
            <person name="Heitman J."/>
            <person name="Sun S."/>
            <person name="Springer D."/>
            <person name="Dromer F."/>
            <person name="Young S.K."/>
            <person name="Zeng Q."/>
            <person name="Gargeya S."/>
            <person name="Fitzgerald M."/>
            <person name="Abouelleil A."/>
            <person name="Alvarado L."/>
            <person name="Berlin A.M."/>
            <person name="Chapman S.B."/>
            <person name="Dewar J."/>
            <person name="Goldberg J."/>
            <person name="Griggs A."/>
            <person name="Gujja S."/>
            <person name="Hansen M."/>
            <person name="Howarth C."/>
            <person name="Imamovic A."/>
            <person name="Larimer J."/>
            <person name="McCowan C."/>
            <person name="Murphy C."/>
            <person name="Pearson M."/>
            <person name="Priest M."/>
            <person name="Roberts A."/>
            <person name="Saif S."/>
            <person name="Shea T."/>
            <person name="Sykes S."/>
            <person name="Wortman J."/>
            <person name="Nusbaum C."/>
            <person name="Birren B."/>
        </authorList>
    </citation>
    <scope>NUCLEOTIDE SEQUENCE</scope>
    <source>
        <strain evidence="5">CBS 10117</strain>
    </source>
</reference>
<feature type="region of interest" description="Disordered" evidence="3">
    <location>
        <begin position="1"/>
        <end position="26"/>
    </location>
</feature>
<dbReference type="STRING" id="1296121.A0A1A5ZWW8"/>
<dbReference type="GO" id="GO:0005829">
    <property type="term" value="C:cytosol"/>
    <property type="evidence" value="ECO:0007669"/>
    <property type="project" value="TreeGrafter"/>
</dbReference>
<dbReference type="PANTHER" id="PTHR43094">
    <property type="entry name" value="AMINOTRANSFERASE"/>
    <property type="match status" value="1"/>
</dbReference>
<dbReference type="EMBL" id="KI894035">
    <property type="protein sequence ID" value="OBR82305.1"/>
    <property type="molecule type" value="Genomic_DNA"/>
</dbReference>
<dbReference type="PANTHER" id="PTHR43094:SF1">
    <property type="entry name" value="AMINOTRANSFERASE CLASS-III"/>
    <property type="match status" value="1"/>
</dbReference>
<dbReference type="Gene3D" id="3.90.1150.10">
    <property type="entry name" value="Aspartate Aminotransferase, domain 1"/>
    <property type="match status" value="1"/>
</dbReference>
<name>A0A1A5ZWW8_9TREE</name>
<dbReference type="VEuPathDB" id="FungiDB:I303_07064"/>
<dbReference type="RefSeq" id="XP_018260147.1">
    <property type="nucleotide sequence ID" value="XM_018410338.1"/>
</dbReference>
<evidence type="ECO:0000313" key="6">
    <source>
        <dbReference type="Proteomes" id="UP000078595"/>
    </source>
</evidence>
<dbReference type="InterPro" id="IPR015422">
    <property type="entry name" value="PyrdxlP-dep_Trfase_small"/>
</dbReference>
<proteinExistence type="inferred from homology"/>
<dbReference type="InterPro" id="IPR015424">
    <property type="entry name" value="PyrdxlP-dep_Trfase"/>
</dbReference>
<accession>A0A1A5ZWW8</accession>
<dbReference type="Proteomes" id="UP000078595">
    <property type="component" value="Chromosome 11"/>
</dbReference>
<dbReference type="InterPro" id="IPR005814">
    <property type="entry name" value="Aminotrans_3"/>
</dbReference>
<evidence type="ECO:0000313" key="5">
    <source>
        <dbReference type="EMBL" id="WWC65989.1"/>
    </source>
</evidence>
<keyword evidence="6" id="KW-1185">Reference proteome</keyword>
<dbReference type="GO" id="GO:0008483">
    <property type="term" value="F:transaminase activity"/>
    <property type="evidence" value="ECO:0007669"/>
    <property type="project" value="InterPro"/>
</dbReference>
<sequence>MTIESNISQGRATDHPSGSAQLHHTTPQPLAVESSGLHFMLENGQAILDGVSGGAAVNCLGNGNKEVIQAMVDQAEKMGYAYHQSLGNEQSERLARFLVDKSGGALNAAAFLSSGSGAMEASIKLAREYWVEMGQPLRNHILSRSPSYHGNTLGALGIGNIPSRRTIFEPLFSPNIHHVSSPQYSRAHQPNETEAEYSPRLAAELDAKINEFGPSKVIGFVAEPIVGAALGVIPPPKGYFPAIKAVLDKYGLLLILDEVMCGPGRSGD</sequence>
<evidence type="ECO:0000256" key="2">
    <source>
        <dbReference type="ARBA" id="ARBA00022898"/>
    </source>
</evidence>
<gene>
    <name evidence="4" type="ORF">I303_07064</name>
    <name evidence="5" type="ORF">I303_108611</name>
</gene>
<keyword evidence="2" id="KW-0663">Pyridoxal phosphate</keyword>
<dbReference type="SUPFAM" id="SSF53383">
    <property type="entry name" value="PLP-dependent transferases"/>
    <property type="match status" value="1"/>
</dbReference>
<dbReference type="GeneID" id="28970763"/>
<protein>
    <submittedName>
        <fullName evidence="4">Uncharacterized protein</fullName>
    </submittedName>
</protein>
<dbReference type="KEGG" id="kdj:28970763"/>
<evidence type="ECO:0000256" key="3">
    <source>
        <dbReference type="SAM" id="MobiDB-lite"/>
    </source>
</evidence>
<dbReference type="AlphaFoldDB" id="A0A1A5ZWW8"/>
<evidence type="ECO:0000313" key="4">
    <source>
        <dbReference type="EMBL" id="OBR82305.1"/>
    </source>
</evidence>
<dbReference type="InterPro" id="IPR015421">
    <property type="entry name" value="PyrdxlP-dep_Trfase_major"/>
</dbReference>
<reference evidence="4" key="1">
    <citation type="submission" date="2013-07" db="EMBL/GenBank/DDBJ databases">
        <title>The Genome Sequence of Cryptococcus dejecticola CBS10117.</title>
        <authorList>
            <consortium name="The Broad Institute Genome Sequencing Platform"/>
            <person name="Cuomo C."/>
            <person name="Litvintseva A."/>
            <person name="Chen Y."/>
            <person name="Heitman J."/>
            <person name="Sun S."/>
            <person name="Springer D."/>
            <person name="Dromer F."/>
            <person name="Young S.K."/>
            <person name="Zeng Q."/>
            <person name="Gargeya S."/>
            <person name="Fitzgerald M."/>
            <person name="Abouelleil A."/>
            <person name="Alvarado L."/>
            <person name="Berlin A.M."/>
            <person name="Chapman S.B."/>
            <person name="Dewar J."/>
            <person name="Goldberg J."/>
            <person name="Griggs A."/>
            <person name="Gujja S."/>
            <person name="Hansen M."/>
            <person name="Howarth C."/>
            <person name="Imamovic A."/>
            <person name="Larimer J."/>
            <person name="McCowan C."/>
            <person name="Murphy C."/>
            <person name="Pearson M."/>
            <person name="Priest M."/>
            <person name="Roberts A."/>
            <person name="Saif S."/>
            <person name="Shea T."/>
            <person name="Sykes S."/>
            <person name="Wortman J."/>
            <person name="Nusbaum C."/>
            <person name="Birren B."/>
        </authorList>
    </citation>
    <scope>NUCLEOTIDE SEQUENCE [LARGE SCALE GENOMIC DNA]</scope>
    <source>
        <strain evidence="4">CBS 10117</strain>
    </source>
</reference>
<evidence type="ECO:0000256" key="1">
    <source>
        <dbReference type="ARBA" id="ARBA00008954"/>
    </source>
</evidence>
<dbReference type="GO" id="GO:0030170">
    <property type="term" value="F:pyridoxal phosphate binding"/>
    <property type="evidence" value="ECO:0007669"/>
    <property type="project" value="InterPro"/>
</dbReference>
<dbReference type="EMBL" id="CP144540">
    <property type="protein sequence ID" value="WWC65989.1"/>
    <property type="molecule type" value="Genomic_DNA"/>
</dbReference>
<reference evidence="5" key="3">
    <citation type="submission" date="2024-02" db="EMBL/GenBank/DDBJ databases">
        <title>Comparative genomics of Cryptococcus and Kwoniella reveals pathogenesis evolution and contrasting modes of karyotype evolution via chromosome fusion or intercentromeric recombination.</title>
        <authorList>
            <person name="Coelho M.A."/>
            <person name="David-Palma M."/>
            <person name="Shea T."/>
            <person name="Bowers K."/>
            <person name="McGinley-Smith S."/>
            <person name="Mohammad A.W."/>
            <person name="Gnirke A."/>
            <person name="Yurkov A.M."/>
            <person name="Nowrousian M."/>
            <person name="Sun S."/>
            <person name="Cuomo C.A."/>
            <person name="Heitman J."/>
        </authorList>
    </citation>
    <scope>NUCLEOTIDE SEQUENCE</scope>
    <source>
        <strain evidence="5">CBS 10117</strain>
    </source>
</reference>
<dbReference type="OrthoDB" id="10261433at2759"/>
<dbReference type="Pfam" id="PF00202">
    <property type="entry name" value="Aminotran_3"/>
    <property type="match status" value="1"/>
</dbReference>
<organism evidence="4">
    <name type="scientific">Kwoniella dejecticola CBS 10117</name>
    <dbReference type="NCBI Taxonomy" id="1296121"/>
    <lineage>
        <taxon>Eukaryota</taxon>
        <taxon>Fungi</taxon>
        <taxon>Dikarya</taxon>
        <taxon>Basidiomycota</taxon>
        <taxon>Agaricomycotina</taxon>
        <taxon>Tremellomycetes</taxon>
        <taxon>Tremellales</taxon>
        <taxon>Cryptococcaceae</taxon>
        <taxon>Kwoniella</taxon>
    </lineage>
</organism>